<dbReference type="EMBL" id="JADEWZ010000045">
    <property type="protein sequence ID" value="MBE9118392.1"/>
    <property type="molecule type" value="Genomic_DNA"/>
</dbReference>
<feature type="transmembrane region" description="Helical" evidence="1">
    <location>
        <begin position="63"/>
        <end position="83"/>
    </location>
</feature>
<dbReference type="Proteomes" id="UP000654482">
    <property type="component" value="Unassembled WGS sequence"/>
</dbReference>
<keyword evidence="1" id="KW-0472">Membrane</keyword>
<comment type="caution">
    <text evidence="2">The sequence shown here is derived from an EMBL/GenBank/DDBJ whole genome shotgun (WGS) entry which is preliminary data.</text>
</comment>
<accession>A0A8J7E0M9</accession>
<dbReference type="AlphaFoldDB" id="A0A8J7E0M9"/>
<evidence type="ECO:0000313" key="2">
    <source>
        <dbReference type="EMBL" id="MBE9118392.1"/>
    </source>
</evidence>
<evidence type="ECO:0000256" key="1">
    <source>
        <dbReference type="SAM" id="Phobius"/>
    </source>
</evidence>
<name>A0A8J7E0M9_9CYAN</name>
<proteinExistence type="predicted"/>
<evidence type="ECO:0000313" key="3">
    <source>
        <dbReference type="Proteomes" id="UP000654482"/>
    </source>
</evidence>
<reference evidence="2" key="1">
    <citation type="submission" date="2020-10" db="EMBL/GenBank/DDBJ databases">
        <authorList>
            <person name="Castelo-Branco R."/>
            <person name="Eusebio N."/>
            <person name="Adriana R."/>
            <person name="Vieira A."/>
            <person name="Brugerolle De Fraissinette N."/>
            <person name="Rezende De Castro R."/>
            <person name="Schneider M.P."/>
            <person name="Vasconcelos V."/>
            <person name="Leao P.N."/>
        </authorList>
    </citation>
    <scope>NUCLEOTIDE SEQUENCE</scope>
    <source>
        <strain evidence="2">LEGE 07157</strain>
    </source>
</reference>
<gene>
    <name evidence="2" type="ORF">IQ249_21095</name>
</gene>
<protein>
    <submittedName>
        <fullName evidence="2">Uncharacterized protein</fullName>
    </submittedName>
</protein>
<keyword evidence="3" id="KW-1185">Reference proteome</keyword>
<keyword evidence="1" id="KW-1133">Transmembrane helix</keyword>
<sequence>MYLYFVPVAGIFPALWTLLRKGGDREQRSASRLAITLALTWFLAYSLLSTGATQTTELLKFRLLFIDGLLTSGYFLTCLGLMLRVWRRKSPRLPGISKLAERTMGKHSS</sequence>
<organism evidence="2 3">
    <name type="scientific">Lusitaniella coriacea LEGE 07157</name>
    <dbReference type="NCBI Taxonomy" id="945747"/>
    <lineage>
        <taxon>Bacteria</taxon>
        <taxon>Bacillati</taxon>
        <taxon>Cyanobacteriota</taxon>
        <taxon>Cyanophyceae</taxon>
        <taxon>Spirulinales</taxon>
        <taxon>Lusitaniellaceae</taxon>
        <taxon>Lusitaniella</taxon>
    </lineage>
</organism>
<keyword evidence="1" id="KW-0812">Transmembrane</keyword>
<feature type="transmembrane region" description="Helical" evidence="1">
    <location>
        <begin position="30"/>
        <end position="48"/>
    </location>
</feature>